<evidence type="ECO:0000313" key="1">
    <source>
        <dbReference type="EMBL" id="KAH6889466.1"/>
    </source>
</evidence>
<dbReference type="SUPFAM" id="SSF52540">
    <property type="entry name" value="P-loop containing nucleoside triphosphate hydrolases"/>
    <property type="match status" value="1"/>
</dbReference>
<organism evidence="1 2">
    <name type="scientific">Thelonectria olida</name>
    <dbReference type="NCBI Taxonomy" id="1576542"/>
    <lineage>
        <taxon>Eukaryota</taxon>
        <taxon>Fungi</taxon>
        <taxon>Dikarya</taxon>
        <taxon>Ascomycota</taxon>
        <taxon>Pezizomycotina</taxon>
        <taxon>Sordariomycetes</taxon>
        <taxon>Hypocreomycetidae</taxon>
        <taxon>Hypocreales</taxon>
        <taxon>Nectriaceae</taxon>
        <taxon>Thelonectria</taxon>
    </lineage>
</organism>
<protein>
    <submittedName>
        <fullName evidence="1">Uncharacterized protein</fullName>
    </submittedName>
</protein>
<accession>A0A9P9APX3</accession>
<sequence length="513" mass="58491">MAPVQTVLYPYDGAQLNHHVLAQISWRFCPSQNGKTTFINRIIKLAVNKVPFGEEGQGNFKCTTKCRVFDLEIPITDYFLRDKDSGRKYDVPGIADEEKILKDAWWRKQTAAKYAIEPCRQDSPTLKIRLIDTPSLDNSDGKDFENMSDLLATLNQLAKPPTPSERRVHAVVLVYNAESSFSYSFQSIIKDYHSCMPNLFDRLSVVDTHFSVAVLAAKRQHLLRDNLLGSGERARASVLRARGEDFSKIIGDCLSPTHFFIDNKPKERLAYDALLSFNTIFDIASFWATAKPTPISQMRLIKTPAMQAVDKRLQLYLQAPSEAWIAELKTARSRADDRDAYRDTVKQRKEELDNAISRTQSDLGLIDNDQEYYINTYMTRNDMDTIDLARRWATSPKFRNTLRITEAEYPEFGLQKIEASLAETQAQWDECRARADGDSTENVLMDKLALQIEALEEVSELLEQATPPVDQAYSKASRLRYKKAAWDVGHEELFDLVGEVKPGLLRPLQRFLG</sequence>
<evidence type="ECO:0000313" key="2">
    <source>
        <dbReference type="Proteomes" id="UP000777438"/>
    </source>
</evidence>
<dbReference type="InterPro" id="IPR027417">
    <property type="entry name" value="P-loop_NTPase"/>
</dbReference>
<keyword evidence="2" id="KW-1185">Reference proteome</keyword>
<dbReference type="Proteomes" id="UP000777438">
    <property type="component" value="Unassembled WGS sequence"/>
</dbReference>
<dbReference type="EMBL" id="JAGPYM010000011">
    <property type="protein sequence ID" value="KAH6889466.1"/>
    <property type="molecule type" value="Genomic_DNA"/>
</dbReference>
<reference evidence="1 2" key="1">
    <citation type="journal article" date="2021" name="Nat. Commun.">
        <title>Genetic determinants of endophytism in the Arabidopsis root mycobiome.</title>
        <authorList>
            <person name="Mesny F."/>
            <person name="Miyauchi S."/>
            <person name="Thiergart T."/>
            <person name="Pickel B."/>
            <person name="Atanasova L."/>
            <person name="Karlsson M."/>
            <person name="Huettel B."/>
            <person name="Barry K.W."/>
            <person name="Haridas S."/>
            <person name="Chen C."/>
            <person name="Bauer D."/>
            <person name="Andreopoulos W."/>
            <person name="Pangilinan J."/>
            <person name="LaButti K."/>
            <person name="Riley R."/>
            <person name="Lipzen A."/>
            <person name="Clum A."/>
            <person name="Drula E."/>
            <person name="Henrissat B."/>
            <person name="Kohler A."/>
            <person name="Grigoriev I.V."/>
            <person name="Martin F.M."/>
            <person name="Hacquard S."/>
        </authorList>
    </citation>
    <scope>NUCLEOTIDE SEQUENCE [LARGE SCALE GENOMIC DNA]</scope>
    <source>
        <strain evidence="1 2">MPI-CAGE-CH-0241</strain>
    </source>
</reference>
<comment type="caution">
    <text evidence="1">The sequence shown here is derived from an EMBL/GenBank/DDBJ whole genome shotgun (WGS) entry which is preliminary data.</text>
</comment>
<dbReference type="OrthoDB" id="8954335at2759"/>
<name>A0A9P9APX3_9HYPO</name>
<gene>
    <name evidence="1" type="ORF">B0T10DRAFT_561932</name>
</gene>
<proteinExistence type="predicted"/>
<dbReference type="Gene3D" id="3.40.50.300">
    <property type="entry name" value="P-loop containing nucleotide triphosphate hydrolases"/>
    <property type="match status" value="1"/>
</dbReference>
<dbReference type="AlphaFoldDB" id="A0A9P9APX3"/>